<dbReference type="Proteomes" id="UP001234989">
    <property type="component" value="Chromosome 9"/>
</dbReference>
<evidence type="ECO:0000256" key="4">
    <source>
        <dbReference type="ARBA" id="ARBA00022759"/>
    </source>
</evidence>
<protein>
    <recommendedName>
        <fullName evidence="7">Reverse transcriptase RNase H-like domain-containing protein</fullName>
    </recommendedName>
</protein>
<evidence type="ECO:0000313" key="9">
    <source>
        <dbReference type="Proteomes" id="UP001234989"/>
    </source>
</evidence>
<dbReference type="AlphaFoldDB" id="A0AAF0ZQE7"/>
<evidence type="ECO:0000256" key="5">
    <source>
        <dbReference type="ARBA" id="ARBA00022801"/>
    </source>
</evidence>
<evidence type="ECO:0000256" key="6">
    <source>
        <dbReference type="ARBA" id="ARBA00022918"/>
    </source>
</evidence>
<dbReference type="GO" id="GO:0016787">
    <property type="term" value="F:hydrolase activity"/>
    <property type="evidence" value="ECO:0007669"/>
    <property type="project" value="UniProtKB-KW"/>
</dbReference>
<evidence type="ECO:0000313" key="8">
    <source>
        <dbReference type="EMBL" id="WMV45244.1"/>
    </source>
</evidence>
<dbReference type="Gene3D" id="3.30.70.270">
    <property type="match status" value="1"/>
</dbReference>
<keyword evidence="3" id="KW-0540">Nuclease</keyword>
<evidence type="ECO:0000256" key="1">
    <source>
        <dbReference type="ARBA" id="ARBA00022679"/>
    </source>
</evidence>
<accession>A0AAF0ZQE7</accession>
<dbReference type="InterPro" id="IPR041373">
    <property type="entry name" value="RT_RNaseH"/>
</dbReference>
<feature type="domain" description="Reverse transcriptase RNase H-like" evidence="7">
    <location>
        <begin position="62"/>
        <end position="102"/>
    </location>
</feature>
<keyword evidence="4" id="KW-0255">Endonuclease</keyword>
<dbReference type="InterPro" id="IPR043128">
    <property type="entry name" value="Rev_trsase/Diguanyl_cyclase"/>
</dbReference>
<keyword evidence="6" id="KW-0695">RNA-directed DNA polymerase</keyword>
<gene>
    <name evidence="8" type="ORF">MTR67_038629</name>
</gene>
<dbReference type="InterPro" id="IPR043502">
    <property type="entry name" value="DNA/RNA_pol_sf"/>
</dbReference>
<feature type="non-terminal residue" evidence="8">
    <location>
        <position position="1"/>
    </location>
</feature>
<dbReference type="GO" id="GO:0004519">
    <property type="term" value="F:endonuclease activity"/>
    <property type="evidence" value="ECO:0007669"/>
    <property type="project" value="UniProtKB-KW"/>
</dbReference>
<keyword evidence="5" id="KW-0378">Hydrolase</keyword>
<proteinExistence type="predicted"/>
<evidence type="ECO:0000256" key="2">
    <source>
        <dbReference type="ARBA" id="ARBA00022695"/>
    </source>
</evidence>
<sequence length="103" mass="11985">LFAKFSKCEFWLKSIDFLGNIVSRKGIEVDPKKTYAVNSWPRPLSPSDIRSFLGLVDYYRRLGCVLMQNRKFISYASRKLTVHEKNYPTHDLELVAVVFALKI</sequence>
<dbReference type="PANTHER" id="PTHR34072:SF52">
    <property type="entry name" value="RIBONUCLEASE H"/>
    <property type="match status" value="1"/>
</dbReference>
<keyword evidence="2" id="KW-0548">Nucleotidyltransferase</keyword>
<dbReference type="GO" id="GO:0003964">
    <property type="term" value="F:RNA-directed DNA polymerase activity"/>
    <property type="evidence" value="ECO:0007669"/>
    <property type="project" value="UniProtKB-KW"/>
</dbReference>
<evidence type="ECO:0000259" key="7">
    <source>
        <dbReference type="Pfam" id="PF17917"/>
    </source>
</evidence>
<dbReference type="Pfam" id="PF17917">
    <property type="entry name" value="RT_RNaseH"/>
    <property type="match status" value="1"/>
</dbReference>
<dbReference type="SUPFAM" id="SSF56672">
    <property type="entry name" value="DNA/RNA polymerases"/>
    <property type="match status" value="1"/>
</dbReference>
<keyword evidence="1" id="KW-0808">Transferase</keyword>
<keyword evidence="9" id="KW-1185">Reference proteome</keyword>
<dbReference type="EMBL" id="CP133620">
    <property type="protein sequence ID" value="WMV45244.1"/>
    <property type="molecule type" value="Genomic_DNA"/>
</dbReference>
<organism evidence="8 9">
    <name type="scientific">Solanum verrucosum</name>
    <dbReference type="NCBI Taxonomy" id="315347"/>
    <lineage>
        <taxon>Eukaryota</taxon>
        <taxon>Viridiplantae</taxon>
        <taxon>Streptophyta</taxon>
        <taxon>Embryophyta</taxon>
        <taxon>Tracheophyta</taxon>
        <taxon>Spermatophyta</taxon>
        <taxon>Magnoliopsida</taxon>
        <taxon>eudicotyledons</taxon>
        <taxon>Gunneridae</taxon>
        <taxon>Pentapetalae</taxon>
        <taxon>asterids</taxon>
        <taxon>lamiids</taxon>
        <taxon>Solanales</taxon>
        <taxon>Solanaceae</taxon>
        <taxon>Solanoideae</taxon>
        <taxon>Solaneae</taxon>
        <taxon>Solanum</taxon>
    </lineage>
</organism>
<reference evidence="8" key="1">
    <citation type="submission" date="2023-08" db="EMBL/GenBank/DDBJ databases">
        <title>A de novo genome assembly of Solanum verrucosum Schlechtendal, a Mexican diploid species geographically isolated from the other diploid A-genome species in potato relatives.</title>
        <authorList>
            <person name="Hosaka K."/>
        </authorList>
    </citation>
    <scope>NUCLEOTIDE SEQUENCE</scope>
    <source>
        <tissue evidence="8">Young leaves</tissue>
    </source>
</reference>
<evidence type="ECO:0000256" key="3">
    <source>
        <dbReference type="ARBA" id="ARBA00022722"/>
    </source>
</evidence>
<dbReference type="PANTHER" id="PTHR34072">
    <property type="entry name" value="ENZYMATIC POLYPROTEIN-RELATED"/>
    <property type="match status" value="1"/>
</dbReference>
<name>A0AAF0ZQE7_SOLVR</name>